<organism evidence="2 3">
    <name type="scientific">Megaselia scalaris</name>
    <name type="common">Humpbacked fly</name>
    <name type="synonym">Phora scalaris</name>
    <dbReference type="NCBI Taxonomy" id="36166"/>
    <lineage>
        <taxon>Eukaryota</taxon>
        <taxon>Metazoa</taxon>
        <taxon>Ecdysozoa</taxon>
        <taxon>Arthropoda</taxon>
        <taxon>Hexapoda</taxon>
        <taxon>Insecta</taxon>
        <taxon>Pterygota</taxon>
        <taxon>Neoptera</taxon>
        <taxon>Endopterygota</taxon>
        <taxon>Diptera</taxon>
        <taxon>Brachycera</taxon>
        <taxon>Muscomorpha</taxon>
        <taxon>Platypezoidea</taxon>
        <taxon>Phoridae</taxon>
        <taxon>Megaseliini</taxon>
        <taxon>Megaselia</taxon>
    </lineage>
</organism>
<dbReference type="InterPro" id="IPR017946">
    <property type="entry name" value="PLC-like_Pdiesterase_TIM-brl"/>
</dbReference>
<dbReference type="HOGENOM" id="CLU_039880_0_0_1"/>
<evidence type="ECO:0000313" key="2">
    <source>
        <dbReference type="EnsemblMetazoa" id="MESCA007311-PA"/>
    </source>
</evidence>
<dbReference type="SMART" id="SM00148">
    <property type="entry name" value="PLCXc"/>
    <property type="match status" value="1"/>
</dbReference>
<dbReference type="Proteomes" id="UP000015102">
    <property type="component" value="Unassembled WGS sequence"/>
</dbReference>
<dbReference type="InterPro" id="IPR051057">
    <property type="entry name" value="PI-PLC_domain"/>
</dbReference>
<dbReference type="InterPro" id="IPR000909">
    <property type="entry name" value="PLipase_C_PInositol-sp_X_dom"/>
</dbReference>
<dbReference type="PANTHER" id="PTHR13593:SF149">
    <property type="entry name" value="PHOSPHATIDYLINOSITOL-SPECIFIC PHOSPHOLIPASE C X DOMAIN CONTAINING, ISOFORM A"/>
    <property type="match status" value="1"/>
</dbReference>
<name>T1GUA1_MEGSC</name>
<dbReference type="SUPFAM" id="SSF51695">
    <property type="entry name" value="PLC-like phosphodiesterases"/>
    <property type="match status" value="1"/>
</dbReference>
<reference evidence="2" key="2">
    <citation type="submission" date="2015-06" db="UniProtKB">
        <authorList>
            <consortium name="EnsemblMetazoa"/>
        </authorList>
    </citation>
    <scope>IDENTIFICATION</scope>
</reference>
<proteinExistence type="predicted"/>
<dbReference type="GO" id="GO:0006629">
    <property type="term" value="P:lipid metabolic process"/>
    <property type="evidence" value="ECO:0007669"/>
    <property type="project" value="InterPro"/>
</dbReference>
<dbReference type="AlphaFoldDB" id="T1GUA1"/>
<dbReference type="PROSITE" id="PS50007">
    <property type="entry name" value="PIPLC_X_DOMAIN"/>
    <property type="match status" value="1"/>
</dbReference>
<feature type="domain" description="Phosphatidylinositol-specific phospholipase C X" evidence="1">
    <location>
        <begin position="79"/>
        <end position="237"/>
    </location>
</feature>
<dbReference type="EMBL" id="CAQQ02000725">
    <property type="status" value="NOT_ANNOTATED_CDS"/>
    <property type="molecule type" value="Genomic_DNA"/>
</dbReference>
<dbReference type="PANTHER" id="PTHR13593">
    <property type="match status" value="1"/>
</dbReference>
<protein>
    <recommendedName>
        <fullName evidence="1">Phosphatidylinositol-specific phospholipase C X domain-containing protein</fullName>
    </recommendedName>
</protein>
<evidence type="ECO:0000313" key="3">
    <source>
        <dbReference type="Proteomes" id="UP000015102"/>
    </source>
</evidence>
<keyword evidence="3" id="KW-1185">Reference proteome</keyword>
<dbReference type="Gene3D" id="3.20.20.190">
    <property type="entry name" value="Phosphatidylinositol (PI) phosphodiesterase"/>
    <property type="match status" value="1"/>
</dbReference>
<dbReference type="GO" id="GO:0008081">
    <property type="term" value="F:phosphoric diester hydrolase activity"/>
    <property type="evidence" value="ECO:0007669"/>
    <property type="project" value="InterPro"/>
</dbReference>
<dbReference type="EnsemblMetazoa" id="MESCA007311-RA">
    <property type="protein sequence ID" value="MESCA007311-PA"/>
    <property type="gene ID" value="MESCA007311"/>
</dbReference>
<sequence>MHRWAVNNGKDKILTQVSPKFNNGWFVSQLKYNYKESAKVTKETRCYAYWVTYLNVEGQILKTQCLRAEPTWMNEMKSFIGNLRMRDLFIPGTHDSGSYRPGFKPRWYESPITKYALTQDEDIRGQLYHGVRYLDIRPAYHKKSKTNFYVNHGITKQRPLMEVIEHVRDFVRDTNEIVIFGVKEFPVGFGKDLTIHRLLVNLLKEEFGELIIDPSLSWSVKLNDIWNRKQNIFLAYDKQEMIDEFPNVLIQSVQQRWGDVRNWKDLEKYLRGLAVYDKDRTSDRPVADMAEMTANVFGVVLDKWGGLRRMAMKSI</sequence>
<evidence type="ECO:0000259" key="1">
    <source>
        <dbReference type="SMART" id="SM00148"/>
    </source>
</evidence>
<accession>T1GUA1</accession>
<reference evidence="3" key="1">
    <citation type="submission" date="2013-02" db="EMBL/GenBank/DDBJ databases">
        <authorList>
            <person name="Hughes D."/>
        </authorList>
    </citation>
    <scope>NUCLEOTIDE SEQUENCE</scope>
    <source>
        <strain>Durham</strain>
        <strain evidence="3">NC isolate 2 -- Noor lab</strain>
    </source>
</reference>
<dbReference type="OMA" id="PRFNWTS"/>